<dbReference type="CDD" id="cd07205">
    <property type="entry name" value="Pat_PNPLA6_PNPLA7_NTE1_like"/>
    <property type="match status" value="1"/>
</dbReference>
<dbReference type="Gene3D" id="3.40.1090.10">
    <property type="entry name" value="Cytosolic phospholipase A2 catalytic domain"/>
    <property type="match status" value="2"/>
</dbReference>
<feature type="active site" description="Proton acceptor" evidence="4">
    <location>
        <position position="210"/>
    </location>
</feature>
<name>A0A1T5C592_9BACT</name>
<dbReference type="InterPro" id="IPR002641">
    <property type="entry name" value="PNPLA_dom"/>
</dbReference>
<dbReference type="PANTHER" id="PTHR14226">
    <property type="entry name" value="NEUROPATHY TARGET ESTERASE/SWISS CHEESE D.MELANOGASTER"/>
    <property type="match status" value="1"/>
</dbReference>
<feature type="domain" description="PNPLA" evidence="5">
    <location>
        <begin position="25"/>
        <end position="223"/>
    </location>
</feature>
<dbReference type="EMBL" id="FUYQ01000010">
    <property type="protein sequence ID" value="SKB54330.1"/>
    <property type="molecule type" value="Genomic_DNA"/>
</dbReference>
<evidence type="ECO:0000256" key="1">
    <source>
        <dbReference type="ARBA" id="ARBA00022801"/>
    </source>
</evidence>
<organism evidence="6 7">
    <name type="scientific">Parabacteroides chartae</name>
    <dbReference type="NCBI Taxonomy" id="1037355"/>
    <lineage>
        <taxon>Bacteria</taxon>
        <taxon>Pseudomonadati</taxon>
        <taxon>Bacteroidota</taxon>
        <taxon>Bacteroidia</taxon>
        <taxon>Bacteroidales</taxon>
        <taxon>Tannerellaceae</taxon>
        <taxon>Parabacteroides</taxon>
    </lineage>
</organism>
<dbReference type="InterPro" id="IPR016035">
    <property type="entry name" value="Acyl_Trfase/lysoPLipase"/>
</dbReference>
<dbReference type="PANTHER" id="PTHR14226:SF29">
    <property type="entry name" value="NEUROPATHY TARGET ESTERASE SWS"/>
    <property type="match status" value="1"/>
</dbReference>
<dbReference type="Proteomes" id="UP000190852">
    <property type="component" value="Unassembled WGS sequence"/>
</dbReference>
<evidence type="ECO:0000313" key="7">
    <source>
        <dbReference type="Proteomes" id="UP000190852"/>
    </source>
</evidence>
<evidence type="ECO:0000313" key="6">
    <source>
        <dbReference type="EMBL" id="SKB54330.1"/>
    </source>
</evidence>
<feature type="short sequence motif" description="DGA/G" evidence="4">
    <location>
        <begin position="210"/>
        <end position="212"/>
    </location>
</feature>
<dbReference type="PROSITE" id="PS51635">
    <property type="entry name" value="PNPLA"/>
    <property type="match status" value="1"/>
</dbReference>
<dbReference type="SUPFAM" id="SSF52151">
    <property type="entry name" value="FabD/lysophospholipase-like"/>
    <property type="match status" value="1"/>
</dbReference>
<dbReference type="GO" id="GO:0016787">
    <property type="term" value="F:hydrolase activity"/>
    <property type="evidence" value="ECO:0007669"/>
    <property type="project" value="UniProtKB-UniRule"/>
</dbReference>
<reference evidence="7" key="1">
    <citation type="submission" date="2017-02" db="EMBL/GenBank/DDBJ databases">
        <authorList>
            <person name="Varghese N."/>
            <person name="Submissions S."/>
        </authorList>
    </citation>
    <scope>NUCLEOTIDE SEQUENCE [LARGE SCALE GENOMIC DNA]</scope>
    <source>
        <strain evidence="7">DSM 24967</strain>
    </source>
</reference>
<protein>
    <submittedName>
        <fullName evidence="6">NTE family protein</fullName>
    </submittedName>
</protein>
<evidence type="ECO:0000256" key="2">
    <source>
        <dbReference type="ARBA" id="ARBA00022963"/>
    </source>
</evidence>
<feature type="short sequence motif" description="GXSXG" evidence="4">
    <location>
        <begin position="56"/>
        <end position="60"/>
    </location>
</feature>
<dbReference type="GO" id="GO:0016042">
    <property type="term" value="P:lipid catabolic process"/>
    <property type="evidence" value="ECO:0007669"/>
    <property type="project" value="UniProtKB-UniRule"/>
</dbReference>
<dbReference type="Pfam" id="PF01734">
    <property type="entry name" value="Patatin"/>
    <property type="match status" value="1"/>
</dbReference>
<feature type="active site" description="Nucleophile" evidence="4">
    <location>
        <position position="58"/>
    </location>
</feature>
<evidence type="ECO:0000256" key="4">
    <source>
        <dbReference type="PROSITE-ProRule" id="PRU01161"/>
    </source>
</evidence>
<keyword evidence="3 4" id="KW-0443">Lipid metabolism</keyword>
<proteinExistence type="predicted"/>
<dbReference type="InterPro" id="IPR050301">
    <property type="entry name" value="NTE"/>
</dbReference>
<feature type="short sequence motif" description="GXGXXG" evidence="4">
    <location>
        <begin position="29"/>
        <end position="34"/>
    </location>
</feature>
<sequence>MKKITIFFTLLLILLQPVTAQKVGLVLSGGGAKGAAHIGVIKALEENNIPIDYVAGTSIGAIIGSLYAMGYTPDEMLALILSEEFGYWQTGMVEDDYLYYFKKPDDTPDFSHFSIDISDSLQVKTNFLPQSLINPIQMNQAFVSLFAQATAKAIWNFDNLFVPFRCIGSDVYNKKAVVFRNGDLGDAVRTSMSFPFVFKPIWKDSVPLYDGGIYDNFPVTTMKADFNPDFILGSVVAGSNNKPSENPYSQLETMIMQKTEYDIPEEDGMMLKFQFSDVSLLDFPRAKELMEIGYRRTLSIIDSIKMRVPREVTRDELSLKRKAYKEGLPPLVFKNIYINGVTDAQRNYIEAQLHRDINNEFTMEDFRRAYFKMLSYSKIKEIIPHAVYNRKEKLFDLYLDVTVKDEIKVSFGGNVSSHQANQLFLGFNYQAISHVAADYTANFHVGNSFSGVLLNARTYLKTRIPSYLNVQAAYSFKKYSESQSLFYEDVLPSFIQQKESYMKVKLGLPFLNKAKAELGVAYGHLNDSYFQTSNILFPNSKFDNSVYNLFAVSLRLDRNSLDDKLYPIAGKQQYIIAQYVNGEEKYNPASTSAQLNTADKPHSWLQIKGRLHQYHQFSNRFNLGYTAETVISSKNLMNNYTSSVLQAPAFTPTPHSEIVFNEAFRANQYAAVGLSPIIKLSKLVHFRADLYCFAPFYEIKKDVISTGSTYIDSPYYGNFLRSFQFMGETSLVIRLPFASISLYANGYSYPKQNFNFGLNIGYLIFNPKMLD</sequence>
<accession>A0A1T5C592</accession>
<dbReference type="RefSeq" id="WP_079683226.1">
    <property type="nucleotide sequence ID" value="NZ_FUYQ01000010.1"/>
</dbReference>
<evidence type="ECO:0000259" key="5">
    <source>
        <dbReference type="PROSITE" id="PS51635"/>
    </source>
</evidence>
<gene>
    <name evidence="6" type="ORF">SAMN05660349_01674</name>
</gene>
<evidence type="ECO:0000256" key="3">
    <source>
        <dbReference type="ARBA" id="ARBA00023098"/>
    </source>
</evidence>
<keyword evidence="7" id="KW-1185">Reference proteome</keyword>
<keyword evidence="2 4" id="KW-0442">Lipid degradation</keyword>
<keyword evidence="1 4" id="KW-0378">Hydrolase</keyword>
<dbReference type="AlphaFoldDB" id="A0A1T5C592"/>